<dbReference type="GO" id="GO:0016874">
    <property type="term" value="F:ligase activity"/>
    <property type="evidence" value="ECO:0007669"/>
    <property type="project" value="UniProtKB-KW"/>
</dbReference>
<dbReference type="Proteomes" id="UP000238479">
    <property type="component" value="Chromosome 3"/>
</dbReference>
<evidence type="ECO:0000313" key="1">
    <source>
        <dbReference type="EMBL" id="PRQ42412.1"/>
    </source>
</evidence>
<organism evidence="1 2">
    <name type="scientific">Rosa chinensis</name>
    <name type="common">China rose</name>
    <dbReference type="NCBI Taxonomy" id="74649"/>
    <lineage>
        <taxon>Eukaryota</taxon>
        <taxon>Viridiplantae</taxon>
        <taxon>Streptophyta</taxon>
        <taxon>Embryophyta</taxon>
        <taxon>Tracheophyta</taxon>
        <taxon>Spermatophyta</taxon>
        <taxon>Magnoliopsida</taxon>
        <taxon>eudicotyledons</taxon>
        <taxon>Gunneridae</taxon>
        <taxon>Pentapetalae</taxon>
        <taxon>rosids</taxon>
        <taxon>fabids</taxon>
        <taxon>Rosales</taxon>
        <taxon>Rosaceae</taxon>
        <taxon>Rosoideae</taxon>
        <taxon>Rosoideae incertae sedis</taxon>
        <taxon>Rosa</taxon>
    </lineage>
</organism>
<evidence type="ECO:0000313" key="2">
    <source>
        <dbReference type="Proteomes" id="UP000238479"/>
    </source>
</evidence>
<comment type="caution">
    <text evidence="1">The sequence shown here is derived from an EMBL/GenBank/DDBJ whole genome shotgun (WGS) entry which is preliminary data.</text>
</comment>
<proteinExistence type="predicted"/>
<accession>A0A2P6R7M9</accession>
<dbReference type="InterPro" id="IPR009097">
    <property type="entry name" value="Cyclic_Pdiesterase"/>
</dbReference>
<keyword evidence="1" id="KW-0436">Ligase</keyword>
<reference evidence="1 2" key="1">
    <citation type="journal article" date="2018" name="Nat. Genet.">
        <title>The Rosa genome provides new insights in the design of modern roses.</title>
        <authorList>
            <person name="Bendahmane M."/>
        </authorList>
    </citation>
    <scope>NUCLEOTIDE SEQUENCE [LARGE SCALE GENOMIC DNA]</scope>
    <source>
        <strain evidence="2">cv. Old Blush</strain>
    </source>
</reference>
<dbReference type="EMBL" id="PDCK01000041">
    <property type="protein sequence ID" value="PRQ42412.1"/>
    <property type="molecule type" value="Genomic_DNA"/>
</dbReference>
<dbReference type="PANTHER" id="PTHR28141:SF1">
    <property type="entry name" value="2',3'-CYCLIC-NUCLEOTIDE 3'-PHOSPHODIESTERASE"/>
    <property type="match status" value="1"/>
</dbReference>
<protein>
    <submittedName>
        <fullName evidence="1">Putative RNA ligase/cyclic nucleotide phosphodiesterase</fullName>
    </submittedName>
</protein>
<dbReference type="PANTHER" id="PTHR28141">
    <property type="entry name" value="2',3'-CYCLIC-NUCLEOTIDE 3'-PHOSPHODIESTERASE"/>
    <property type="match status" value="1"/>
</dbReference>
<keyword evidence="2" id="KW-1185">Reference proteome</keyword>
<dbReference type="Gene3D" id="3.90.1140.10">
    <property type="entry name" value="Cyclic phosphodiesterase"/>
    <property type="match status" value="1"/>
</dbReference>
<sequence>MANVEPTTAGDQDAAETPHRYVAWGLLPDPVSRRIKNVTEGLRAEFGGPEIIVPHIPILGSIILTEEDAVNTFRQACQAIGTIPCKVTHVATSPFYYQCVHLFIDPDHEVQQRTEIFARFFRRISNMLHLSLLYGELTAEEKKRAQEKVSVLDEAITSFNFTIDRLALYKCHDEDRTQQSWEKILELRLH</sequence>
<name>A0A2P6R7M9_ROSCH</name>
<dbReference type="AlphaFoldDB" id="A0A2P6R7M9"/>
<dbReference type="OrthoDB" id="1136670at2759"/>
<dbReference type="GO" id="GO:0004113">
    <property type="term" value="F:2',3'-cyclic-nucleotide 3'-phosphodiesterase activity"/>
    <property type="evidence" value="ECO:0007669"/>
    <property type="project" value="TreeGrafter"/>
</dbReference>
<dbReference type="SUPFAM" id="SSF55144">
    <property type="entry name" value="LigT-like"/>
    <property type="match status" value="1"/>
</dbReference>
<dbReference type="InterPro" id="IPR012386">
    <property type="entry name" value="Cyclic-nucl_3Pdiesterase"/>
</dbReference>
<dbReference type="STRING" id="74649.A0A2P6R7M9"/>
<dbReference type="Gramene" id="PRQ42412">
    <property type="protein sequence ID" value="PRQ42412"/>
    <property type="gene ID" value="RchiOBHm_Chr3g0457371"/>
</dbReference>
<gene>
    <name evidence="1" type="ORF">RchiOBHm_Chr3g0457371</name>
</gene>
<dbReference type="OMA" id="DRTQQSW"/>
<dbReference type="GO" id="GO:0009187">
    <property type="term" value="P:cyclic nucleotide metabolic process"/>
    <property type="evidence" value="ECO:0007669"/>
    <property type="project" value="TreeGrafter"/>
</dbReference>